<name>A0A9D1SHL0_9FIRM</name>
<comment type="domain">
    <text evidence="8">The N-terminal domain interacts with the head of the 30S subunit; the C-terminal domain interacts with the body and contacts protein S4. The interaction surface between S4 and S5 is involved in control of translational fidelity.</text>
</comment>
<dbReference type="GO" id="GO:0006412">
    <property type="term" value="P:translation"/>
    <property type="evidence" value="ECO:0007669"/>
    <property type="project" value="UniProtKB-UniRule"/>
</dbReference>
<dbReference type="HAMAP" id="MF_01307_B">
    <property type="entry name" value="Ribosomal_uS5_B"/>
    <property type="match status" value="1"/>
</dbReference>
<evidence type="ECO:0000256" key="7">
    <source>
        <dbReference type="ARBA" id="ARBA00062000"/>
    </source>
</evidence>
<evidence type="ECO:0000256" key="4">
    <source>
        <dbReference type="ARBA" id="ARBA00022980"/>
    </source>
</evidence>
<dbReference type="Gene3D" id="3.30.160.20">
    <property type="match status" value="1"/>
</dbReference>
<dbReference type="InterPro" id="IPR018192">
    <property type="entry name" value="Ribosomal_uS5_N_CS"/>
</dbReference>
<comment type="subunit">
    <text evidence="7 8">Part of the 30S ribosomal subunit. Contacts proteins S4 and S8.</text>
</comment>
<dbReference type="PANTHER" id="PTHR48277:SF1">
    <property type="entry name" value="MITOCHONDRIAL RIBOSOMAL PROTEIN S5"/>
    <property type="match status" value="1"/>
</dbReference>
<sequence>MARNDRERFNREPKDDLIKKTVAVNRVTKVVKGGRNMRFAALVVVGDGKGRVGAGTGKAAEVPEAIEKATKAAEKAMFTISTKASTIPHAVTGVFGRGKVLMLPAVEGTGVIAGGAVRQILEVSGIKDIRTKCIGTTNPINSVKATIAGLKALKTAEEYAALRGKSVEEILG</sequence>
<proteinExistence type="inferred from homology"/>
<accession>A0A9D1SHL0</accession>
<keyword evidence="5 8" id="KW-0687">Ribonucleoprotein</keyword>
<comment type="function">
    <text evidence="8">With S4 and S12 plays an important role in translational accuracy.</text>
</comment>
<dbReference type="GO" id="GO:0019843">
    <property type="term" value="F:rRNA binding"/>
    <property type="evidence" value="ECO:0007669"/>
    <property type="project" value="UniProtKB-UniRule"/>
</dbReference>
<dbReference type="InterPro" id="IPR014721">
    <property type="entry name" value="Ribsml_uS5_D2-typ_fold_subgr"/>
</dbReference>
<dbReference type="GO" id="GO:0005737">
    <property type="term" value="C:cytoplasm"/>
    <property type="evidence" value="ECO:0007669"/>
    <property type="project" value="UniProtKB-ARBA"/>
</dbReference>
<dbReference type="Gene3D" id="3.30.230.10">
    <property type="match status" value="1"/>
</dbReference>
<comment type="caution">
    <text evidence="11">The sequence shown here is derived from an EMBL/GenBank/DDBJ whole genome shotgun (WGS) entry which is preliminary data.</text>
</comment>
<evidence type="ECO:0000313" key="11">
    <source>
        <dbReference type="EMBL" id="HIU60754.1"/>
    </source>
</evidence>
<dbReference type="GO" id="GO:0042254">
    <property type="term" value="P:ribosome biogenesis"/>
    <property type="evidence" value="ECO:0007669"/>
    <property type="project" value="UniProtKB-ARBA"/>
</dbReference>
<evidence type="ECO:0000256" key="9">
    <source>
        <dbReference type="RuleBase" id="RU003823"/>
    </source>
</evidence>
<dbReference type="Proteomes" id="UP000824094">
    <property type="component" value="Unassembled WGS sequence"/>
</dbReference>
<evidence type="ECO:0000313" key="12">
    <source>
        <dbReference type="Proteomes" id="UP000824094"/>
    </source>
</evidence>
<keyword evidence="2 8" id="KW-0699">rRNA-binding</keyword>
<dbReference type="InterPro" id="IPR000851">
    <property type="entry name" value="Ribosomal_uS5"/>
</dbReference>
<dbReference type="GO" id="GO:0015935">
    <property type="term" value="C:small ribosomal subunit"/>
    <property type="evidence" value="ECO:0007669"/>
    <property type="project" value="InterPro"/>
</dbReference>
<reference evidence="11" key="2">
    <citation type="journal article" date="2021" name="PeerJ">
        <title>Extensive microbial diversity within the chicken gut microbiome revealed by metagenomics and culture.</title>
        <authorList>
            <person name="Gilroy R."/>
            <person name="Ravi A."/>
            <person name="Getino M."/>
            <person name="Pursley I."/>
            <person name="Horton D.L."/>
            <person name="Alikhan N.F."/>
            <person name="Baker D."/>
            <person name="Gharbi K."/>
            <person name="Hall N."/>
            <person name="Watson M."/>
            <person name="Adriaenssens E.M."/>
            <person name="Foster-Nyarko E."/>
            <person name="Jarju S."/>
            <person name="Secka A."/>
            <person name="Antonio M."/>
            <person name="Oren A."/>
            <person name="Chaudhuri R.R."/>
            <person name="La Ragione R."/>
            <person name="Hildebrand F."/>
            <person name="Pallen M.J."/>
        </authorList>
    </citation>
    <scope>NUCLEOTIDE SEQUENCE</scope>
    <source>
        <strain evidence="11">18911</strain>
    </source>
</reference>
<gene>
    <name evidence="8 11" type="primary">rpsE</name>
    <name evidence="11" type="ORF">IAB05_05130</name>
</gene>
<keyword evidence="4 8" id="KW-0689">Ribosomal protein</keyword>
<evidence type="ECO:0000256" key="8">
    <source>
        <dbReference type="HAMAP-Rule" id="MF_01307"/>
    </source>
</evidence>
<dbReference type="Pfam" id="PF03719">
    <property type="entry name" value="Ribosomal_S5_C"/>
    <property type="match status" value="1"/>
</dbReference>
<dbReference type="FunFam" id="3.30.160.20:FF:000001">
    <property type="entry name" value="30S ribosomal protein S5"/>
    <property type="match status" value="1"/>
</dbReference>
<evidence type="ECO:0000256" key="1">
    <source>
        <dbReference type="ARBA" id="ARBA00008945"/>
    </source>
</evidence>
<dbReference type="AlphaFoldDB" id="A0A9D1SHL0"/>
<evidence type="ECO:0000259" key="10">
    <source>
        <dbReference type="PROSITE" id="PS50881"/>
    </source>
</evidence>
<dbReference type="PROSITE" id="PS50881">
    <property type="entry name" value="S5_DSRBD"/>
    <property type="match status" value="1"/>
</dbReference>
<dbReference type="Pfam" id="PF00333">
    <property type="entry name" value="Ribosomal_S5"/>
    <property type="match status" value="1"/>
</dbReference>
<reference evidence="11" key="1">
    <citation type="submission" date="2020-10" db="EMBL/GenBank/DDBJ databases">
        <authorList>
            <person name="Gilroy R."/>
        </authorList>
    </citation>
    <scope>NUCLEOTIDE SEQUENCE</scope>
    <source>
        <strain evidence="11">18911</strain>
    </source>
</reference>
<evidence type="ECO:0000256" key="5">
    <source>
        <dbReference type="ARBA" id="ARBA00023274"/>
    </source>
</evidence>
<dbReference type="SUPFAM" id="SSF54211">
    <property type="entry name" value="Ribosomal protein S5 domain 2-like"/>
    <property type="match status" value="1"/>
</dbReference>
<dbReference type="InterPro" id="IPR005712">
    <property type="entry name" value="Ribosomal_uS5_bac-type"/>
</dbReference>
<dbReference type="SUPFAM" id="SSF54768">
    <property type="entry name" value="dsRNA-binding domain-like"/>
    <property type="match status" value="1"/>
</dbReference>
<dbReference type="PROSITE" id="PS00585">
    <property type="entry name" value="RIBOSOMAL_S5"/>
    <property type="match status" value="1"/>
</dbReference>
<organism evidence="11 12">
    <name type="scientific">Candidatus Stercoripulliclostridium merdigallinarum</name>
    <dbReference type="NCBI Taxonomy" id="2840951"/>
    <lineage>
        <taxon>Bacteria</taxon>
        <taxon>Bacillati</taxon>
        <taxon>Bacillota</taxon>
        <taxon>Clostridia</taxon>
        <taxon>Eubacteriales</taxon>
        <taxon>Candidatus Stercoripulliclostridium</taxon>
    </lineage>
</organism>
<dbReference type="GO" id="GO:0003735">
    <property type="term" value="F:structural constituent of ribosome"/>
    <property type="evidence" value="ECO:0007669"/>
    <property type="project" value="UniProtKB-UniRule"/>
</dbReference>
<dbReference type="PANTHER" id="PTHR48277">
    <property type="entry name" value="MITOCHONDRIAL RIBOSOMAL PROTEIN S5"/>
    <property type="match status" value="1"/>
</dbReference>
<dbReference type="InterPro" id="IPR005324">
    <property type="entry name" value="Ribosomal_uS5_C"/>
</dbReference>
<dbReference type="InterPro" id="IPR013810">
    <property type="entry name" value="Ribosomal_uS5_N"/>
</dbReference>
<protein>
    <recommendedName>
        <fullName evidence="6 8">Small ribosomal subunit protein uS5</fullName>
    </recommendedName>
</protein>
<feature type="domain" description="S5 DRBM" evidence="10">
    <location>
        <begin position="17"/>
        <end position="80"/>
    </location>
</feature>
<evidence type="ECO:0000256" key="6">
    <source>
        <dbReference type="ARBA" id="ARBA00035255"/>
    </source>
</evidence>
<dbReference type="FunFam" id="3.30.230.10:FF:000002">
    <property type="entry name" value="30S ribosomal protein S5"/>
    <property type="match status" value="1"/>
</dbReference>
<dbReference type="NCBIfam" id="TIGR01021">
    <property type="entry name" value="rpsE_bact"/>
    <property type="match status" value="1"/>
</dbReference>
<keyword evidence="3 8" id="KW-0694">RNA-binding</keyword>
<evidence type="ECO:0000256" key="3">
    <source>
        <dbReference type="ARBA" id="ARBA00022884"/>
    </source>
</evidence>
<evidence type="ECO:0000256" key="2">
    <source>
        <dbReference type="ARBA" id="ARBA00022730"/>
    </source>
</evidence>
<comment type="function">
    <text evidence="8">Located at the back of the 30S subunit body where it stabilizes the conformation of the head with respect to the body.</text>
</comment>
<dbReference type="EMBL" id="DVNF01000151">
    <property type="protein sequence ID" value="HIU60754.1"/>
    <property type="molecule type" value="Genomic_DNA"/>
</dbReference>
<dbReference type="InterPro" id="IPR020568">
    <property type="entry name" value="Ribosomal_Su5_D2-typ_SF"/>
</dbReference>
<comment type="similarity">
    <text evidence="1 8 9">Belongs to the universal ribosomal protein uS5 family.</text>
</comment>